<sequence>MDKGCKSVVCTHTEDTDMVVGVWEDGPIGSFRGGRSGKIGFGGTAFGELGNSQIGPFEWYRPLIVQIIEFFRTGRAPVKKEETFEIYAFMEAADESKRKGGIPVSLESLFPKLKE</sequence>
<organism evidence="1 2">
    <name type="scientific">Cerina litoralis</name>
    <dbReference type="NCBI Taxonomy" id="2874477"/>
    <lineage>
        <taxon>Bacteria</taxon>
        <taxon>Pseudomonadati</taxon>
        <taxon>Bacteroidota</taxon>
        <taxon>Flavobacteriia</taxon>
        <taxon>Flavobacteriales</taxon>
        <taxon>Flavobacteriaceae</taxon>
        <taxon>Cerina</taxon>
    </lineage>
</organism>
<evidence type="ECO:0000313" key="2">
    <source>
        <dbReference type="Proteomes" id="UP001200642"/>
    </source>
</evidence>
<proteinExistence type="predicted"/>
<protein>
    <submittedName>
        <fullName evidence="1">Uncharacterized protein</fullName>
    </submittedName>
</protein>
<accession>A0AAE3EXT7</accession>
<dbReference type="AlphaFoldDB" id="A0AAE3EXT7"/>
<reference evidence="1" key="1">
    <citation type="submission" date="2023-02" db="EMBL/GenBank/DDBJ databases">
        <title>Genome of Flavobacteriaceae gen. nov. sp. strain F89.</title>
        <authorList>
            <person name="Wang Y."/>
        </authorList>
    </citation>
    <scope>NUCLEOTIDE SEQUENCE</scope>
    <source>
        <strain evidence="1">F89</strain>
    </source>
</reference>
<dbReference type="Proteomes" id="UP001200642">
    <property type="component" value="Unassembled WGS sequence"/>
</dbReference>
<name>A0AAE3EXT7_9FLAO</name>
<evidence type="ECO:0000313" key="1">
    <source>
        <dbReference type="EMBL" id="MCG2462099.1"/>
    </source>
</evidence>
<dbReference type="RefSeq" id="WP_317903240.1">
    <property type="nucleotide sequence ID" value="NZ_JAIRBC010000024.1"/>
</dbReference>
<keyword evidence="2" id="KW-1185">Reference proteome</keyword>
<gene>
    <name evidence="1" type="ORF">K8352_15170</name>
</gene>
<dbReference type="EMBL" id="JAIRBC010000024">
    <property type="protein sequence ID" value="MCG2462099.1"/>
    <property type="molecule type" value="Genomic_DNA"/>
</dbReference>
<comment type="caution">
    <text evidence="1">The sequence shown here is derived from an EMBL/GenBank/DDBJ whole genome shotgun (WGS) entry which is preliminary data.</text>
</comment>